<name>A0A8J5LIW6_ZINOF</name>
<dbReference type="EMBL" id="JACMSC010000005">
    <property type="protein sequence ID" value="KAG6521566.1"/>
    <property type="molecule type" value="Genomic_DNA"/>
</dbReference>
<dbReference type="PANTHER" id="PTHR48065">
    <property type="entry name" value="OS10G0469600 PROTEIN"/>
    <property type="match status" value="1"/>
</dbReference>
<dbReference type="Gene3D" id="3.80.10.10">
    <property type="entry name" value="Ribonuclease Inhibitor"/>
    <property type="match status" value="1"/>
</dbReference>
<dbReference type="AlphaFoldDB" id="A0A8J5LIW6"/>
<dbReference type="PANTHER" id="PTHR48065:SF11">
    <property type="entry name" value="OS11G0213300 PROTEIN"/>
    <property type="match status" value="1"/>
</dbReference>
<protein>
    <submittedName>
        <fullName evidence="1">Uncharacterized protein</fullName>
    </submittedName>
</protein>
<dbReference type="SUPFAM" id="SSF52058">
    <property type="entry name" value="L domain-like"/>
    <property type="match status" value="1"/>
</dbReference>
<evidence type="ECO:0000313" key="1">
    <source>
        <dbReference type="EMBL" id="KAG6521566.1"/>
    </source>
</evidence>
<comment type="caution">
    <text evidence="1">The sequence shown here is derived from an EMBL/GenBank/DDBJ whole genome shotgun (WGS) entry which is preliminary data.</text>
</comment>
<gene>
    <name evidence="1" type="ORF">ZIOFF_018690</name>
</gene>
<reference evidence="1 2" key="1">
    <citation type="submission" date="2020-08" db="EMBL/GenBank/DDBJ databases">
        <title>Plant Genome Project.</title>
        <authorList>
            <person name="Zhang R.-G."/>
        </authorList>
    </citation>
    <scope>NUCLEOTIDE SEQUENCE [LARGE SCALE GENOMIC DNA]</scope>
    <source>
        <tissue evidence="1">Rhizome</tissue>
    </source>
</reference>
<dbReference type="Pfam" id="PF13855">
    <property type="entry name" value="LRR_8"/>
    <property type="match status" value="1"/>
</dbReference>
<organism evidence="1 2">
    <name type="scientific">Zingiber officinale</name>
    <name type="common">Ginger</name>
    <name type="synonym">Amomum zingiber</name>
    <dbReference type="NCBI Taxonomy" id="94328"/>
    <lineage>
        <taxon>Eukaryota</taxon>
        <taxon>Viridiplantae</taxon>
        <taxon>Streptophyta</taxon>
        <taxon>Embryophyta</taxon>
        <taxon>Tracheophyta</taxon>
        <taxon>Spermatophyta</taxon>
        <taxon>Magnoliopsida</taxon>
        <taxon>Liliopsida</taxon>
        <taxon>Zingiberales</taxon>
        <taxon>Zingiberaceae</taxon>
        <taxon>Zingiber</taxon>
    </lineage>
</organism>
<dbReference type="Pfam" id="PF00560">
    <property type="entry name" value="LRR_1"/>
    <property type="match status" value="2"/>
</dbReference>
<accession>A0A8J5LIW6</accession>
<evidence type="ECO:0000313" key="2">
    <source>
        <dbReference type="Proteomes" id="UP000734854"/>
    </source>
</evidence>
<proteinExistence type="predicted"/>
<sequence length="287" mass="31400">MDSDVFEWGLSFRHGYVANKDQEVGSQGELNKRGFARVALAQCFFGRQHIGIPLRQLNNRQIAAFSRVHKVDRVKSGKQSAGRALAFMTIPQCIVSLSDNELEGSISYLCQSTYLQLLVLSNNKFTGDIPYCLGESSRGLQSLNLGNNGFSGAIPSSIRFLTGLTDLELSNNGVLGEPLLPLENCTMLSYAHLAENRFTGSIPHWIGDNLPALIYLQLRSNMFSGQIRTEFAKLQSLQILDLASNNFSGAIPINIGNLSGMASSQATIFFSTSDRLTCVFQGTGYVL</sequence>
<dbReference type="Proteomes" id="UP000734854">
    <property type="component" value="Unassembled WGS sequence"/>
</dbReference>
<keyword evidence="2" id="KW-1185">Reference proteome</keyword>
<dbReference type="InterPro" id="IPR032675">
    <property type="entry name" value="LRR_dom_sf"/>
</dbReference>
<dbReference type="InterPro" id="IPR001611">
    <property type="entry name" value="Leu-rich_rpt"/>
</dbReference>